<gene>
    <name evidence="8" type="ORF">BRO54_0694</name>
</gene>
<accession>A0A1Q5T751</accession>
<reference evidence="8 9" key="1">
    <citation type="submission" date="2016-11" db="EMBL/GenBank/DDBJ databases">
        <authorList>
            <person name="Kadnikov V."/>
            <person name="Nazina T."/>
        </authorList>
    </citation>
    <scope>NUCLEOTIDE SEQUENCE [LARGE SCALE GENOMIC DNA]</scope>
    <source>
        <strain evidence="8 9">1017</strain>
    </source>
</reference>
<comment type="caution">
    <text evidence="8">The sequence shown here is derived from an EMBL/GenBank/DDBJ whole genome shotgun (WGS) entry which is preliminary data.</text>
</comment>
<dbReference type="GO" id="GO:0009288">
    <property type="term" value="C:bacterial-type flagellum"/>
    <property type="evidence" value="ECO:0007669"/>
    <property type="project" value="UniProtKB-SubCell"/>
</dbReference>
<keyword evidence="5" id="KW-0175">Coiled coil</keyword>
<reference evidence="9" key="2">
    <citation type="submission" date="2017-01" db="EMBL/GenBank/DDBJ databases">
        <title>Genome sequencing and annotation of Geobacillus sp. 1017, a Hydrocarbon-Oxidizing Thermophilic Bacterium Isolated from a Heavy Oil Reservoir (China).</title>
        <authorList>
            <person name="Kadnikov V.V."/>
            <person name="Mardanov A.V."/>
            <person name="Poltaraus A.B."/>
            <person name="Sokolova D.S."/>
            <person name="Semenova E.M."/>
            <person name="Ravin N.V."/>
            <person name="Tourova T.P."/>
            <person name="Nazina T.N."/>
        </authorList>
    </citation>
    <scope>NUCLEOTIDE SEQUENCE [LARGE SCALE GENOMIC DNA]</scope>
    <source>
        <strain evidence="9">1017</strain>
    </source>
</reference>
<dbReference type="GO" id="GO:0005576">
    <property type="term" value="C:extracellular region"/>
    <property type="evidence" value="ECO:0007669"/>
    <property type="project" value="UniProtKB-SubCell"/>
</dbReference>
<feature type="domain" description="Flagellin N-terminal" evidence="6">
    <location>
        <begin position="5"/>
        <end position="141"/>
    </location>
</feature>
<dbReference type="Pfam" id="PF00669">
    <property type="entry name" value="Flagellin_N"/>
    <property type="match status" value="1"/>
</dbReference>
<evidence type="ECO:0000256" key="5">
    <source>
        <dbReference type="SAM" id="Coils"/>
    </source>
</evidence>
<dbReference type="InterPro" id="IPR042187">
    <property type="entry name" value="Flagellin_C_sub2"/>
</dbReference>
<dbReference type="Pfam" id="PF00700">
    <property type="entry name" value="Flagellin_C"/>
    <property type="match status" value="1"/>
</dbReference>
<keyword evidence="3 4" id="KW-0975">Bacterial flagellum</keyword>
<dbReference type="PRINTS" id="PR00207">
    <property type="entry name" value="FLAGELLIN"/>
</dbReference>
<comment type="similarity">
    <text evidence="1 4">Belongs to the bacterial flagellin family.</text>
</comment>
<proteinExistence type="inferred from homology"/>
<dbReference type="PANTHER" id="PTHR42792">
    <property type="entry name" value="FLAGELLIN"/>
    <property type="match status" value="1"/>
</dbReference>
<evidence type="ECO:0000256" key="4">
    <source>
        <dbReference type="RuleBase" id="RU362073"/>
    </source>
</evidence>
<dbReference type="Gene3D" id="6.10.280.190">
    <property type="match status" value="1"/>
</dbReference>
<dbReference type="Gene3D" id="1.20.1330.10">
    <property type="entry name" value="f41 fragment of flagellin, N-terminal domain"/>
    <property type="match status" value="2"/>
</dbReference>
<dbReference type="InterPro" id="IPR046358">
    <property type="entry name" value="Flagellin_C"/>
</dbReference>
<dbReference type="InterPro" id="IPR001492">
    <property type="entry name" value="Flagellin"/>
</dbReference>
<keyword evidence="8" id="KW-0969">Cilium</keyword>
<keyword evidence="4" id="KW-0964">Secreted</keyword>
<dbReference type="Gene3D" id="2.170.280.10">
    <property type="entry name" value="f41 fragment of flagellin, middle domain"/>
    <property type="match status" value="1"/>
</dbReference>
<keyword evidence="8" id="KW-0282">Flagellum</keyword>
<dbReference type="Proteomes" id="UP000186030">
    <property type="component" value="Unassembled WGS sequence"/>
</dbReference>
<evidence type="ECO:0000259" key="7">
    <source>
        <dbReference type="Pfam" id="PF00700"/>
    </source>
</evidence>
<protein>
    <recommendedName>
        <fullName evidence="2 4">Flagellin</fullName>
    </recommendedName>
</protein>
<name>A0A1Q5T751_9BACL</name>
<evidence type="ECO:0000256" key="3">
    <source>
        <dbReference type="ARBA" id="ARBA00023143"/>
    </source>
</evidence>
<feature type="coiled-coil region" evidence="5">
    <location>
        <begin position="729"/>
        <end position="756"/>
    </location>
</feature>
<dbReference type="Gene3D" id="6.10.10.10">
    <property type="entry name" value="Flagellar export chaperone, C-terminal domain"/>
    <property type="match status" value="1"/>
</dbReference>
<organism evidence="8 9">
    <name type="scientific">Geobacillus proteiniphilus</name>
    <dbReference type="NCBI Taxonomy" id="860353"/>
    <lineage>
        <taxon>Bacteria</taxon>
        <taxon>Bacillati</taxon>
        <taxon>Bacillota</taxon>
        <taxon>Bacilli</taxon>
        <taxon>Bacillales</taxon>
        <taxon>Anoxybacillaceae</taxon>
        <taxon>Geobacillus</taxon>
    </lineage>
</organism>
<comment type="function">
    <text evidence="4">Flagellin is the subunit protein which polymerizes to form the filaments of bacterial flagella.</text>
</comment>
<dbReference type="GO" id="GO:0005198">
    <property type="term" value="F:structural molecule activity"/>
    <property type="evidence" value="ECO:0007669"/>
    <property type="project" value="UniProtKB-UniRule"/>
</dbReference>
<dbReference type="SUPFAM" id="SSF64518">
    <property type="entry name" value="Phase 1 flagellin"/>
    <property type="match status" value="1"/>
</dbReference>
<dbReference type="PANTHER" id="PTHR42792:SF2">
    <property type="entry name" value="FLAGELLIN"/>
    <property type="match status" value="1"/>
</dbReference>
<evidence type="ECO:0000259" key="6">
    <source>
        <dbReference type="Pfam" id="PF00669"/>
    </source>
</evidence>
<evidence type="ECO:0000256" key="1">
    <source>
        <dbReference type="ARBA" id="ARBA00005709"/>
    </source>
</evidence>
<evidence type="ECO:0000256" key="2">
    <source>
        <dbReference type="ARBA" id="ARBA00020110"/>
    </source>
</evidence>
<keyword evidence="8" id="KW-0966">Cell projection</keyword>
<dbReference type="EMBL" id="MQMG01000005">
    <property type="protein sequence ID" value="OKO96064.1"/>
    <property type="molecule type" value="Genomic_DNA"/>
</dbReference>
<sequence length="799" mass="84116">MFVRINHNIQALNAYRNLAANQSNISKNLERLSSGLRINRAADDAAGLAISEKMRSQIRGLQMAERNALDAISLIQTAEGALNEVHSILQRMRELAVQAANDTNTSEDREAIQKEINQLTSEINRIANSTEYNTKKLLNESVSSQARSVQIAAGSFSAGSTTIDGTSLKLDPESTIVAGDYKVKIEDVATKSLQSTGPVAGGVQQITLDPTSNLAVGSTYGVKIEQQDVKVITNNPALSPEIDAVSIAPNSPLSDGTVSLYIRRTNDANNFQAGGTGLIGVQFSTSADLNPSDAFTIRTKSQASGVQNGTASGLYITNVNIDSSKFSLKGEDFRLVYAETSTGSGMFTVTLQDKNGNPLSQAVILDNNQQNYEFYDSFGNKLGVSFTTISGINGALAAANENGKYNEFDIDVALSLEKNGTQIGTATITPTDGMAGNVTINGSDGISYTINHNGYANANINQMATFGVQSTLSYSTDGTTFTTFNAGDNLTLNGGIFVDTADNITDYATGDTTVQINVGTTSSYTATLVDASGTAVSGAPTLIVDNNGTYSFGSGTGVSFTTGTLSAGTRTFTVGATVATKATLSTNGVEVETLNNIAPNTTLRFHNGDLTMDIGALTNGEASFTITGGTNDQSLKIQIGANEGQMLSVGIDDMRALALKLSGNSAGGTVSFTNHLGETVTAYYTSTAGVNNGDVTEYALDVTTHEKATAAVKVCDYAIARVSEQRSSLGAVQNRLEHTINNLKTAEENLTSSESRIRDTDMAMEMAEFTKNNILTQAAQAMLAQSNQLPQGILQLLKS</sequence>
<dbReference type="InterPro" id="IPR001029">
    <property type="entry name" value="Flagellin_N"/>
</dbReference>
<dbReference type="Gene3D" id="2.30.220.10">
    <property type="entry name" value="f41 fragment of flagellin, C-terminal domain"/>
    <property type="match status" value="1"/>
</dbReference>
<feature type="domain" description="Flagellin C-terminal" evidence="7">
    <location>
        <begin position="713"/>
        <end position="797"/>
    </location>
</feature>
<comment type="subcellular location">
    <subcellularLocation>
        <location evidence="4">Secreted</location>
    </subcellularLocation>
    <subcellularLocation>
        <location evidence="4">Bacterial flagellum</location>
    </subcellularLocation>
</comment>
<dbReference type="AlphaFoldDB" id="A0A1Q5T751"/>
<evidence type="ECO:0000313" key="8">
    <source>
        <dbReference type="EMBL" id="OKO96064.1"/>
    </source>
</evidence>
<evidence type="ECO:0000313" key="9">
    <source>
        <dbReference type="Proteomes" id="UP000186030"/>
    </source>
</evidence>